<protein>
    <submittedName>
        <fullName evidence="2">Uncharacterized protein</fullName>
    </submittedName>
</protein>
<accession>A0A5E4QPE4</accession>
<proteinExistence type="predicted"/>
<dbReference type="Proteomes" id="UP000324832">
    <property type="component" value="Unassembled WGS sequence"/>
</dbReference>
<evidence type="ECO:0000313" key="2">
    <source>
        <dbReference type="EMBL" id="VVC98725.1"/>
    </source>
</evidence>
<gene>
    <name evidence="2" type="ORF">LSINAPIS_LOCUS9753</name>
</gene>
<name>A0A5E4QPE4_9NEOP</name>
<feature type="compositionally biased region" description="Polar residues" evidence="1">
    <location>
        <begin position="58"/>
        <end position="85"/>
    </location>
</feature>
<dbReference type="EMBL" id="FZQP02003767">
    <property type="protein sequence ID" value="VVC98725.1"/>
    <property type="molecule type" value="Genomic_DNA"/>
</dbReference>
<keyword evidence="3" id="KW-1185">Reference proteome</keyword>
<reference evidence="2 3" key="1">
    <citation type="submission" date="2017-07" db="EMBL/GenBank/DDBJ databases">
        <authorList>
            <person name="Talla V."/>
            <person name="Backstrom N."/>
        </authorList>
    </citation>
    <scope>NUCLEOTIDE SEQUENCE [LARGE SCALE GENOMIC DNA]</scope>
</reference>
<sequence length="94" mass="10641">MSKSEDSMVSGGFIDINLVERMINKYDDVNLFYEVEEVLRSAVLQDSDTSTKRGRQGEPSTSSGLTSVNDEMGRPSTQQPKTFPQIQFIQRIDY</sequence>
<dbReference type="AlphaFoldDB" id="A0A5E4QPE4"/>
<evidence type="ECO:0000313" key="3">
    <source>
        <dbReference type="Proteomes" id="UP000324832"/>
    </source>
</evidence>
<feature type="region of interest" description="Disordered" evidence="1">
    <location>
        <begin position="44"/>
        <end position="85"/>
    </location>
</feature>
<evidence type="ECO:0000256" key="1">
    <source>
        <dbReference type="SAM" id="MobiDB-lite"/>
    </source>
</evidence>
<organism evidence="2 3">
    <name type="scientific">Leptidea sinapis</name>
    <dbReference type="NCBI Taxonomy" id="189913"/>
    <lineage>
        <taxon>Eukaryota</taxon>
        <taxon>Metazoa</taxon>
        <taxon>Ecdysozoa</taxon>
        <taxon>Arthropoda</taxon>
        <taxon>Hexapoda</taxon>
        <taxon>Insecta</taxon>
        <taxon>Pterygota</taxon>
        <taxon>Neoptera</taxon>
        <taxon>Endopterygota</taxon>
        <taxon>Lepidoptera</taxon>
        <taxon>Glossata</taxon>
        <taxon>Ditrysia</taxon>
        <taxon>Papilionoidea</taxon>
        <taxon>Pieridae</taxon>
        <taxon>Dismorphiinae</taxon>
        <taxon>Leptidea</taxon>
    </lineage>
</organism>